<gene>
    <name evidence="3" type="ORF">ECRASSUSDP1_LOCUS27393</name>
</gene>
<evidence type="ECO:0000313" key="3">
    <source>
        <dbReference type="EMBL" id="CAI2385806.1"/>
    </source>
</evidence>
<dbReference type="EMBL" id="CAMPGE010028270">
    <property type="protein sequence ID" value="CAI2385806.1"/>
    <property type="molecule type" value="Genomic_DNA"/>
</dbReference>
<proteinExistence type="predicted"/>
<name>A0AAD2DAX5_EUPCR</name>
<accession>A0AAD2DAX5</accession>
<feature type="coiled-coil region" evidence="1">
    <location>
        <begin position="308"/>
        <end position="342"/>
    </location>
</feature>
<keyword evidence="1" id="KW-0175">Coiled coil</keyword>
<feature type="coiled-coil region" evidence="1">
    <location>
        <begin position="178"/>
        <end position="212"/>
    </location>
</feature>
<evidence type="ECO:0000256" key="1">
    <source>
        <dbReference type="SAM" id="Coils"/>
    </source>
</evidence>
<dbReference type="Proteomes" id="UP001295684">
    <property type="component" value="Unassembled WGS sequence"/>
</dbReference>
<protein>
    <submittedName>
        <fullName evidence="3">Uncharacterized protein</fullName>
    </submittedName>
</protein>
<feature type="compositionally biased region" description="Polar residues" evidence="2">
    <location>
        <begin position="71"/>
        <end position="83"/>
    </location>
</feature>
<feature type="region of interest" description="Disordered" evidence="2">
    <location>
        <begin position="71"/>
        <end position="90"/>
    </location>
</feature>
<keyword evidence="4" id="KW-1185">Reference proteome</keyword>
<sequence length="369" mass="43184">MRRIDFNAVRCILQKKQRRARKSSRKLGFKSNPNSREYKQFLSGDLTLNNSSILNSPNNLDKSLPSMRYINLTSPTSQKGNSQKPKCKKVKNKLVSHNRRISNMRGSLYHNDDSKSRDTSKFQVSKNLTLFDVYKKFENYKENSKNFISPQIVRPRTQTFSALVSSRKDLEAADYSIIASLKAENDLITKELEQLRIINEKLMCKIDNFEKHKRGEMENSAYELEKIDKGMKEILEDFYDGKNNVSQQQAKADKRITINLLKFCFDQITQLKIIFCSDIAEIKKDFSVQIEELYTALSQTATDSYHKMQEYEQKLQNAGDREANLKEELLNYQQKYKRECEKHQNISLLKDGLELEKQRFLILIPKLKT</sequence>
<comment type="caution">
    <text evidence="3">The sequence shown here is derived from an EMBL/GenBank/DDBJ whole genome shotgun (WGS) entry which is preliminary data.</text>
</comment>
<reference evidence="3" key="1">
    <citation type="submission" date="2023-07" db="EMBL/GenBank/DDBJ databases">
        <authorList>
            <consortium name="AG Swart"/>
            <person name="Singh M."/>
            <person name="Singh A."/>
            <person name="Seah K."/>
            <person name="Emmerich C."/>
        </authorList>
    </citation>
    <scope>NUCLEOTIDE SEQUENCE</scope>
    <source>
        <strain evidence="3">DP1</strain>
    </source>
</reference>
<evidence type="ECO:0000256" key="2">
    <source>
        <dbReference type="SAM" id="MobiDB-lite"/>
    </source>
</evidence>
<organism evidence="3 4">
    <name type="scientific">Euplotes crassus</name>
    <dbReference type="NCBI Taxonomy" id="5936"/>
    <lineage>
        <taxon>Eukaryota</taxon>
        <taxon>Sar</taxon>
        <taxon>Alveolata</taxon>
        <taxon>Ciliophora</taxon>
        <taxon>Intramacronucleata</taxon>
        <taxon>Spirotrichea</taxon>
        <taxon>Hypotrichia</taxon>
        <taxon>Euplotida</taxon>
        <taxon>Euplotidae</taxon>
        <taxon>Moneuplotes</taxon>
    </lineage>
</organism>
<dbReference type="AlphaFoldDB" id="A0AAD2DAX5"/>
<evidence type="ECO:0000313" key="4">
    <source>
        <dbReference type="Proteomes" id="UP001295684"/>
    </source>
</evidence>